<dbReference type="Gene3D" id="1.20.1440.30">
    <property type="entry name" value="Biosynthetic Protein domain"/>
    <property type="match status" value="1"/>
</dbReference>
<dbReference type="PIRSF" id="PIRSF036794">
    <property type="entry name" value="UCP_erythr_ester"/>
    <property type="match status" value="1"/>
</dbReference>
<dbReference type="Pfam" id="PF05139">
    <property type="entry name" value="Erythro_esteras"/>
    <property type="match status" value="1"/>
</dbReference>
<keyword evidence="2" id="KW-1185">Reference proteome</keyword>
<sequence length="447" mass="50064">MLHRASPLAAAIAKAAVPLTGGADDYTPLLDMVGEANYVLLGEATHGTHEFYEERARITQRLIVEKGFNAVAVEADWPDAYRVNRFVRDQGDDSDAVQSLQGFQRFPSWMWRNTAVVDFVTWLRSYNDGFEADDKVGFYGLDLYSLFTSMDEVLRYLEQVDPAGAAAAKARYACFDHYQDDSERYAYAAGVGVSESCEGAVIAQLQALQQRALEYMQRDTANAHDAYFYAQQNARLVINAEAYYRTMFRGRVSSWNLRDQHMADTLDALIGHVGAQTGTQAKVVVWEHNSHIGDARATEAGKLGEWNVGQLARERHGDQTRLIGFSTYDGTVTAASEWGGRAERKQVRAALPDSYEALFHDVGIERFMLDLRIDGLVRAALMEHRLQRAIGVLYVPKTERQSHYFHAQLPRQFDAMLHFDRTTAVVPLETVSKPTGGEAPETYPEGV</sequence>
<gene>
    <name evidence="1" type="ORF">HHL21_02340</name>
</gene>
<dbReference type="SUPFAM" id="SSF159501">
    <property type="entry name" value="EreA/ChaN-like"/>
    <property type="match status" value="1"/>
</dbReference>
<dbReference type="InterPro" id="IPR052036">
    <property type="entry name" value="Hydrolase/PRTase-associated"/>
</dbReference>
<evidence type="ECO:0000313" key="2">
    <source>
        <dbReference type="Proteomes" id="UP000583752"/>
    </source>
</evidence>
<dbReference type="CDD" id="cd14728">
    <property type="entry name" value="Ere-like"/>
    <property type="match status" value="1"/>
</dbReference>
<dbReference type="EMBL" id="JABBGG010000001">
    <property type="protein sequence ID" value="NML59940.1"/>
    <property type="molecule type" value="Genomic_DNA"/>
</dbReference>
<reference evidence="1 2" key="1">
    <citation type="submission" date="2020-04" db="EMBL/GenBank/DDBJ databases">
        <title>Massilia sp. RP-1-19 isolated from soil.</title>
        <authorList>
            <person name="Dahal R.H."/>
        </authorList>
    </citation>
    <scope>NUCLEOTIDE SEQUENCE [LARGE SCALE GENOMIC DNA]</scope>
    <source>
        <strain evidence="1 2">RP-1-19</strain>
    </source>
</reference>
<dbReference type="Proteomes" id="UP000583752">
    <property type="component" value="Unassembled WGS sequence"/>
</dbReference>
<dbReference type="Gene3D" id="3.30.1870.10">
    <property type="entry name" value="EreA-like, domain 2"/>
    <property type="match status" value="1"/>
</dbReference>
<dbReference type="InterPro" id="IPR014622">
    <property type="entry name" value="UCP036794_erythomycin"/>
</dbReference>
<dbReference type="InterPro" id="IPR007815">
    <property type="entry name" value="Emycin_Estase"/>
</dbReference>
<accession>A0A848HIB9</accession>
<dbReference type="Gene3D" id="3.40.1660.10">
    <property type="entry name" value="EreA-like (biosynthetic domain)"/>
    <property type="match status" value="1"/>
</dbReference>
<organism evidence="1 2">
    <name type="scientific">Massilia polaris</name>
    <dbReference type="NCBI Taxonomy" id="2728846"/>
    <lineage>
        <taxon>Bacteria</taxon>
        <taxon>Pseudomonadati</taxon>
        <taxon>Pseudomonadota</taxon>
        <taxon>Betaproteobacteria</taxon>
        <taxon>Burkholderiales</taxon>
        <taxon>Oxalobacteraceae</taxon>
        <taxon>Telluria group</taxon>
        <taxon>Massilia</taxon>
    </lineage>
</organism>
<proteinExistence type="predicted"/>
<protein>
    <submittedName>
        <fullName evidence="1">Erythromycin esterase family protein</fullName>
    </submittedName>
</protein>
<dbReference type="PANTHER" id="PTHR31299:SF0">
    <property type="entry name" value="ESTERASE, PUTATIVE (AFU_ORTHOLOGUE AFUA_1G05850)-RELATED"/>
    <property type="match status" value="1"/>
</dbReference>
<name>A0A848HIB9_9BURK</name>
<evidence type="ECO:0000313" key="1">
    <source>
        <dbReference type="EMBL" id="NML59940.1"/>
    </source>
</evidence>
<dbReference type="AlphaFoldDB" id="A0A848HIB9"/>
<dbReference type="PANTHER" id="PTHR31299">
    <property type="entry name" value="ESTERASE, PUTATIVE (AFU_ORTHOLOGUE AFUA_1G05850)-RELATED"/>
    <property type="match status" value="1"/>
</dbReference>
<dbReference type="GO" id="GO:0046677">
    <property type="term" value="P:response to antibiotic"/>
    <property type="evidence" value="ECO:0007669"/>
    <property type="project" value="InterPro"/>
</dbReference>
<comment type="caution">
    <text evidence="1">The sequence shown here is derived from an EMBL/GenBank/DDBJ whole genome shotgun (WGS) entry which is preliminary data.</text>
</comment>
<dbReference type="RefSeq" id="WP_169463626.1">
    <property type="nucleotide sequence ID" value="NZ_JABBGG010000001.1"/>
</dbReference>